<evidence type="ECO:0000313" key="1">
    <source>
        <dbReference type="EMBL" id="KAJ8641375.1"/>
    </source>
</evidence>
<evidence type="ECO:0000313" key="2">
    <source>
        <dbReference type="Proteomes" id="UP001234297"/>
    </source>
</evidence>
<keyword evidence="2" id="KW-1185">Reference proteome</keyword>
<dbReference type="Proteomes" id="UP001234297">
    <property type="component" value="Chromosome 5"/>
</dbReference>
<protein>
    <submittedName>
        <fullName evidence="1">Uncharacterized protein</fullName>
    </submittedName>
</protein>
<reference evidence="1 2" key="1">
    <citation type="journal article" date="2022" name="Hortic Res">
        <title>A haplotype resolved chromosomal level avocado genome allows analysis of novel avocado genes.</title>
        <authorList>
            <person name="Nath O."/>
            <person name="Fletcher S.J."/>
            <person name="Hayward A."/>
            <person name="Shaw L.M."/>
            <person name="Masouleh A.K."/>
            <person name="Furtado A."/>
            <person name="Henry R.J."/>
            <person name="Mitter N."/>
        </authorList>
    </citation>
    <scope>NUCLEOTIDE SEQUENCE [LARGE SCALE GENOMIC DNA]</scope>
    <source>
        <strain evidence="2">cv. Hass</strain>
    </source>
</reference>
<sequence length="465" mass="53128">MIYTLISVFFETVLRAFRFAQFQQIERGFGLTPSQDWVNGSDYTSYRGSVPHFIGKVLRVQKAWREELQFAKKKQVLSNDECLLWKDMQELVASVSKEISGRLYVLHVMSPLLGSEHVDAGVHVLVSKEFLESIEKNVSSQRPAWRVDAAMVNTFCDFALLISDHSVFPPGNFKEDFCVSVEIKPKCGFLPSSRFISERNAVKTSVTRFRMHQFLKLHQKEISQVSEYDPMDLFSGSRDRIIRAVKSLISTPQNNFRLFLNSSLVFGALGGGMDDVADSQTCKVSEAFEDVIKDVIPADRSHRLECFLELLAEMIISSGVFGRLLSVQKLDKFDIEGAIHAYYNIISQPCPICKGLGDVKLSHQYSYMHSLSLEESQRIVREYLIAATAKDCSLMISFRPRMDQDLASEYSSISLESTKQDFEYKAYFVDLDMKPLTKMVHYYELDQKIVGYYNQMEMTERASVS</sequence>
<gene>
    <name evidence="1" type="ORF">MRB53_018069</name>
</gene>
<dbReference type="EMBL" id="CM056813">
    <property type="protein sequence ID" value="KAJ8641375.1"/>
    <property type="molecule type" value="Genomic_DNA"/>
</dbReference>
<name>A0ACC2M6U2_PERAE</name>
<proteinExistence type="predicted"/>
<organism evidence="1 2">
    <name type="scientific">Persea americana</name>
    <name type="common">Avocado</name>
    <dbReference type="NCBI Taxonomy" id="3435"/>
    <lineage>
        <taxon>Eukaryota</taxon>
        <taxon>Viridiplantae</taxon>
        <taxon>Streptophyta</taxon>
        <taxon>Embryophyta</taxon>
        <taxon>Tracheophyta</taxon>
        <taxon>Spermatophyta</taxon>
        <taxon>Magnoliopsida</taxon>
        <taxon>Magnoliidae</taxon>
        <taxon>Laurales</taxon>
        <taxon>Lauraceae</taxon>
        <taxon>Persea</taxon>
    </lineage>
</organism>
<accession>A0ACC2M6U2</accession>
<comment type="caution">
    <text evidence="1">The sequence shown here is derived from an EMBL/GenBank/DDBJ whole genome shotgun (WGS) entry which is preliminary data.</text>
</comment>